<keyword evidence="3" id="KW-1185">Reference proteome</keyword>
<comment type="caution">
    <text evidence="2">The sequence shown here is derived from an EMBL/GenBank/DDBJ whole genome shotgun (WGS) entry which is preliminary data.</text>
</comment>
<dbReference type="InterPro" id="IPR048936">
    <property type="entry name" value="MvdD-like_ATPgrasp"/>
</dbReference>
<evidence type="ECO:0000313" key="2">
    <source>
        <dbReference type="EMBL" id="MEO3715342.1"/>
    </source>
</evidence>
<dbReference type="SUPFAM" id="SSF56059">
    <property type="entry name" value="Glutathione synthetase ATP-binding domain-like"/>
    <property type="match status" value="1"/>
</dbReference>
<dbReference type="EMBL" id="JBDPZC010000013">
    <property type="protein sequence ID" value="MEO3715342.1"/>
    <property type="molecule type" value="Genomic_DNA"/>
</dbReference>
<proteinExistence type="predicted"/>
<dbReference type="Gene3D" id="3.30.470.20">
    <property type="entry name" value="ATP-grasp fold, B domain"/>
    <property type="match status" value="1"/>
</dbReference>
<dbReference type="RefSeq" id="WP_347612733.1">
    <property type="nucleotide sequence ID" value="NZ_JBDPZC010000013.1"/>
</dbReference>
<dbReference type="Proteomes" id="UP001462640">
    <property type="component" value="Unassembled WGS sequence"/>
</dbReference>
<reference evidence="2 3" key="1">
    <citation type="submission" date="2024-05" db="EMBL/GenBank/DDBJ databases">
        <title>Roseateles sp. 2.12 16S ribosomal RNA gene Genome sequencing and assembly.</title>
        <authorList>
            <person name="Woo H."/>
        </authorList>
    </citation>
    <scope>NUCLEOTIDE SEQUENCE [LARGE SCALE GENOMIC DNA]</scope>
    <source>
        <strain evidence="2 3">2.12</strain>
    </source>
</reference>
<dbReference type="PANTHER" id="PTHR21621:SF0">
    <property type="entry name" value="BETA-CITRYLGLUTAMATE SYNTHASE B-RELATED"/>
    <property type="match status" value="1"/>
</dbReference>
<protein>
    <submittedName>
        <fullName evidence="2">MvdC/MvdD family ATP grasp protein</fullName>
    </submittedName>
</protein>
<name>A0ABV0GJS9_9BURK</name>
<dbReference type="Pfam" id="PF21068">
    <property type="entry name" value="ATPgraspMvdD"/>
    <property type="match status" value="1"/>
</dbReference>
<dbReference type="PANTHER" id="PTHR21621">
    <property type="entry name" value="RIBOSOMAL PROTEIN S6 MODIFICATION PROTEIN"/>
    <property type="match status" value="1"/>
</dbReference>
<sequence length="332" mass="36332">MSPLVLLLTHAADHTTVDWVAEALRRRGAEPLRVDSDRFPLDWQLGLSLEGGVDAGFLRLQGRTHALDAVQAVWLRQLQPPALSDAVDERFRASCVQECRHVLRALWDRLEQARWINGLPQVERAAAKLRQLRLAREAGLRVPDTLCSNDPEAVRAFHARQTQGVVMKMQTVLAPGMSGGGGNLYTTVIEAADLQDDQGLALCPPLFQERIPKAEELRVIAVDEQLFCGAIRPQAGAGRVDDWRPQAGLSWQLAQLPAAVARPFLALMRRLGLRYGAADFIHTPDDDWVFLEVNACGEWGMLQRELGLPIADALAAALLADVPPPVAAAPAA</sequence>
<feature type="domain" description="MvdD-like pre-ATP grasp" evidence="1">
    <location>
        <begin position="5"/>
        <end position="122"/>
    </location>
</feature>
<organism evidence="2 3">
    <name type="scientific">Roseateles flavus</name>
    <dbReference type="NCBI Taxonomy" id="3149041"/>
    <lineage>
        <taxon>Bacteria</taxon>
        <taxon>Pseudomonadati</taxon>
        <taxon>Pseudomonadota</taxon>
        <taxon>Betaproteobacteria</taxon>
        <taxon>Burkholderiales</taxon>
        <taxon>Sphaerotilaceae</taxon>
        <taxon>Roseateles</taxon>
    </lineage>
</organism>
<evidence type="ECO:0000259" key="1">
    <source>
        <dbReference type="Pfam" id="PF21068"/>
    </source>
</evidence>
<evidence type="ECO:0000313" key="3">
    <source>
        <dbReference type="Proteomes" id="UP001462640"/>
    </source>
</evidence>
<gene>
    <name evidence="2" type="ORF">ABDJ40_21440</name>
</gene>
<accession>A0ABV0GJS9</accession>